<evidence type="ECO:0000313" key="5">
    <source>
        <dbReference type="EMBL" id="GJT02790.1"/>
    </source>
</evidence>
<accession>A0ABQ5AJH8</accession>
<keyword evidence="1" id="KW-0378">Hydrolase</keyword>
<dbReference type="Proteomes" id="UP001151760">
    <property type="component" value="Unassembled WGS sequence"/>
</dbReference>
<protein>
    <submittedName>
        <fullName evidence="5">Retrovirus-related pol polyprotein from transposon TNT 1-94</fullName>
    </submittedName>
</protein>
<organism evidence="5 6">
    <name type="scientific">Tanacetum coccineum</name>
    <dbReference type="NCBI Taxonomy" id="301880"/>
    <lineage>
        <taxon>Eukaryota</taxon>
        <taxon>Viridiplantae</taxon>
        <taxon>Streptophyta</taxon>
        <taxon>Embryophyta</taxon>
        <taxon>Tracheophyta</taxon>
        <taxon>Spermatophyta</taxon>
        <taxon>Magnoliopsida</taxon>
        <taxon>eudicotyledons</taxon>
        <taxon>Gunneridae</taxon>
        <taxon>Pentapetalae</taxon>
        <taxon>asterids</taxon>
        <taxon>campanulids</taxon>
        <taxon>Asterales</taxon>
        <taxon>Asteraceae</taxon>
        <taxon>Asteroideae</taxon>
        <taxon>Anthemideae</taxon>
        <taxon>Anthemidinae</taxon>
        <taxon>Tanacetum</taxon>
    </lineage>
</organism>
<feature type="domain" description="Retrovirus-related Pol polyprotein from transposon TNT 1-94-like beta-barrel" evidence="4">
    <location>
        <begin position="459"/>
        <end position="506"/>
    </location>
</feature>
<evidence type="ECO:0000256" key="1">
    <source>
        <dbReference type="ARBA" id="ARBA00022670"/>
    </source>
</evidence>
<sequence>MAAEVPQTLEYKGGQLNVAPVLEDFQDSPDDEEDTRSSQEYMDDLEEEYQARALLAKSKRFFKKGTQRFNNEQLAKLNTTNVAGRHKQELRPTKDFEAKYNKVKAKLALLSSSVAASKASMVKNKWLIAEAYEWDEEKVSSDDNEMVKVKVLMALDDDNVSASKEGARNGEWVKISMRKHVNTEILKENQNLRKELKELTTIIETWLNSSNKVNQCISELIPTQKKRILGVDQLTEDPSSSRHKDLLSEVEGFILPNHDTGRILLAELQRNTTDPPVAVTDSSATDYDSADESLVCSTPLPPLEKLAGVEPVSGPQTIKSILKLKFTFKAEALKSVIINEPSSAPAKDNKCASALKINSAPNRKLKNVKTKDDPLLTIVMKEPNELKLQISRNQSSYSRNNKSQQYERIYHRTCDHAEYMSTMNMSQHLKGLGGSSSRSKTPRPSKHFFPLCIHLKPIWYLDSGWSRHMTGVKSYLHKYAEQPGPKVVFGDDSACTTEGYGSVKLRDVYVLNMTSSAEETCFFAKASENLNWLLHKRLAHLNFKTINKLAKQNLVIGLPSLAYSKDKPCSSCEKGKHHRASFKTKQTSSIKKCVHLLHINLFELVTPRSINHEKYTLVIVDDTQGTTGVFNTRRPQTEETYHITFDESPDAIKFTKPSVDNINIAESERYPPDEYLHSYEPSQRYQTNNNDVSFIEPYESPKLVVLEAESKHTYHNNDDPIIDNLINTEDVQNPEPNSTLVKDTSVPNTIPISIVPSSSIIYYLSSSSRQMVSEQTY</sequence>
<evidence type="ECO:0000259" key="4">
    <source>
        <dbReference type="Pfam" id="PF22936"/>
    </source>
</evidence>
<dbReference type="InterPro" id="IPR025724">
    <property type="entry name" value="GAG-pre-integrase_dom"/>
</dbReference>
<feature type="coiled-coil region" evidence="2">
    <location>
        <begin position="182"/>
        <end position="209"/>
    </location>
</feature>
<keyword evidence="6" id="KW-1185">Reference proteome</keyword>
<dbReference type="Pfam" id="PF13976">
    <property type="entry name" value="gag_pre-integrs"/>
    <property type="match status" value="1"/>
</dbReference>
<dbReference type="Pfam" id="PF22936">
    <property type="entry name" value="Pol_BBD"/>
    <property type="match status" value="1"/>
</dbReference>
<proteinExistence type="predicted"/>
<evidence type="ECO:0000259" key="3">
    <source>
        <dbReference type="Pfam" id="PF13976"/>
    </source>
</evidence>
<comment type="caution">
    <text evidence="5">The sequence shown here is derived from an EMBL/GenBank/DDBJ whole genome shotgun (WGS) entry which is preliminary data.</text>
</comment>
<dbReference type="InterPro" id="IPR054722">
    <property type="entry name" value="PolX-like_BBD"/>
</dbReference>
<name>A0ABQ5AJH8_9ASTR</name>
<feature type="domain" description="GAG-pre-integrase" evidence="3">
    <location>
        <begin position="508"/>
        <end position="577"/>
    </location>
</feature>
<reference evidence="5" key="1">
    <citation type="journal article" date="2022" name="Int. J. Mol. Sci.">
        <title>Draft Genome of Tanacetum Coccineum: Genomic Comparison of Closely Related Tanacetum-Family Plants.</title>
        <authorList>
            <person name="Yamashiro T."/>
            <person name="Shiraishi A."/>
            <person name="Nakayama K."/>
            <person name="Satake H."/>
        </authorList>
    </citation>
    <scope>NUCLEOTIDE SEQUENCE</scope>
</reference>
<evidence type="ECO:0000256" key="2">
    <source>
        <dbReference type="SAM" id="Coils"/>
    </source>
</evidence>
<dbReference type="EMBL" id="BQNB010012375">
    <property type="protein sequence ID" value="GJT02790.1"/>
    <property type="molecule type" value="Genomic_DNA"/>
</dbReference>
<gene>
    <name evidence="5" type="ORF">Tco_0823959</name>
</gene>
<reference evidence="5" key="2">
    <citation type="submission" date="2022-01" db="EMBL/GenBank/DDBJ databases">
        <authorList>
            <person name="Yamashiro T."/>
            <person name="Shiraishi A."/>
            <person name="Satake H."/>
            <person name="Nakayama K."/>
        </authorList>
    </citation>
    <scope>NUCLEOTIDE SEQUENCE</scope>
</reference>
<evidence type="ECO:0000313" key="6">
    <source>
        <dbReference type="Proteomes" id="UP001151760"/>
    </source>
</evidence>
<dbReference type="PANTHER" id="PTHR42648">
    <property type="entry name" value="TRANSPOSASE, PUTATIVE-RELATED"/>
    <property type="match status" value="1"/>
</dbReference>
<keyword evidence="1" id="KW-0645">Protease</keyword>
<keyword evidence="2" id="KW-0175">Coiled coil</keyword>
<dbReference type="PANTHER" id="PTHR42648:SF32">
    <property type="entry name" value="RIBONUCLEASE H-LIKE DOMAIN, GAG-PRE-INTEGRASE DOMAIN PROTEIN-RELATED"/>
    <property type="match status" value="1"/>
</dbReference>
<dbReference type="InterPro" id="IPR039537">
    <property type="entry name" value="Retrotran_Ty1/copia-like"/>
</dbReference>